<evidence type="ECO:0000313" key="8">
    <source>
        <dbReference type="EMBL" id="KMU50973.1"/>
    </source>
</evidence>
<feature type="chain" id="PRO_5025098791" evidence="5">
    <location>
        <begin position="26"/>
        <end position="550"/>
    </location>
</feature>
<comment type="caution">
    <text evidence="8">The sequence shown here is derived from an EMBL/GenBank/DDBJ whole genome shotgun (WGS) entry which is preliminary data.</text>
</comment>
<evidence type="ECO:0000256" key="5">
    <source>
        <dbReference type="RuleBase" id="RU362119"/>
    </source>
</evidence>
<dbReference type="GO" id="GO:0009166">
    <property type="term" value="P:nucleotide catabolic process"/>
    <property type="evidence" value="ECO:0007669"/>
    <property type="project" value="InterPro"/>
</dbReference>
<dbReference type="Gene3D" id="3.60.21.10">
    <property type="match status" value="1"/>
</dbReference>
<dbReference type="GO" id="GO:0000166">
    <property type="term" value="F:nucleotide binding"/>
    <property type="evidence" value="ECO:0007669"/>
    <property type="project" value="UniProtKB-KW"/>
</dbReference>
<dbReference type="PANTHER" id="PTHR11575">
    <property type="entry name" value="5'-NUCLEOTIDASE-RELATED"/>
    <property type="match status" value="1"/>
</dbReference>
<keyword evidence="5" id="KW-0378">Hydrolase</keyword>
<dbReference type="InterPro" id="IPR008334">
    <property type="entry name" value="5'-Nucleotdase_C"/>
</dbReference>
<evidence type="ECO:0000259" key="6">
    <source>
        <dbReference type="Pfam" id="PF00149"/>
    </source>
</evidence>
<dbReference type="GO" id="GO:0008768">
    <property type="term" value="F:UDP-sugar diphosphatase activity"/>
    <property type="evidence" value="ECO:0007669"/>
    <property type="project" value="TreeGrafter"/>
</dbReference>
<dbReference type="GO" id="GO:0046872">
    <property type="term" value="F:metal ion binding"/>
    <property type="evidence" value="ECO:0007669"/>
    <property type="project" value="UniProtKB-KW"/>
</dbReference>
<keyword evidence="4 5" id="KW-0547">Nucleotide-binding</keyword>
<name>A0A656VGM3_SERMA</name>
<feature type="domain" description="5'-Nucleotidase C-terminal" evidence="7">
    <location>
        <begin position="364"/>
        <end position="509"/>
    </location>
</feature>
<dbReference type="InterPro" id="IPR029052">
    <property type="entry name" value="Metallo-depent_PP-like"/>
</dbReference>
<dbReference type="CDD" id="cd07405">
    <property type="entry name" value="MPP_UshA_N"/>
    <property type="match status" value="1"/>
</dbReference>
<dbReference type="FunFam" id="3.90.780.10:FF:000003">
    <property type="entry name" value="Protein UshA"/>
    <property type="match status" value="1"/>
</dbReference>
<dbReference type="GO" id="GO:0030288">
    <property type="term" value="C:outer membrane-bounded periplasmic space"/>
    <property type="evidence" value="ECO:0007669"/>
    <property type="project" value="TreeGrafter"/>
</dbReference>
<dbReference type="SUPFAM" id="SSF56300">
    <property type="entry name" value="Metallo-dependent phosphatases"/>
    <property type="match status" value="1"/>
</dbReference>
<dbReference type="NCBIfam" id="NF007109">
    <property type="entry name" value="PRK09558.1"/>
    <property type="match status" value="1"/>
</dbReference>
<proteinExistence type="inferred from homology"/>
<dbReference type="PANTHER" id="PTHR11575:SF46">
    <property type="entry name" value="PROTEIN USHA"/>
    <property type="match status" value="1"/>
</dbReference>
<dbReference type="Pfam" id="PF00149">
    <property type="entry name" value="Metallophos"/>
    <property type="match status" value="1"/>
</dbReference>
<dbReference type="PRINTS" id="PR01607">
    <property type="entry name" value="APYRASEFAMLY"/>
</dbReference>
<dbReference type="PROSITE" id="PS00785">
    <property type="entry name" value="5_NUCLEOTIDASE_1"/>
    <property type="match status" value="1"/>
</dbReference>
<dbReference type="InterPro" id="IPR004843">
    <property type="entry name" value="Calcineurin-like_PHP"/>
</dbReference>
<dbReference type="GeneID" id="87005988"/>
<evidence type="ECO:0000256" key="1">
    <source>
        <dbReference type="ARBA" id="ARBA00006654"/>
    </source>
</evidence>
<sequence length="550" mass="60396">MRFSLKTTACALAVSLTLLSGAASAWEKDKTYAITILHTNDHHGHFWQNDHGEYGLGAQKTLVDGIRQEVAAQGGSLLLLSGGDINTGVPESDLQDAEPDFRGMNLVGYDAMAIGNHEFDNPLSVLRQQEKWATFPLLSANIYQKSTGQRLFKPYALFDKQGIKIAVIGLTTDDTAKIGNPEYFTDMEFRVPAQEAKQVVEQLRKDEKPDVIIAATHMGHYDNGEHGSNAPGDVEMARSLPAGYLDMIVGGHSQDPVCMAGDNRKQVDYVPGTPCSPDRQNGTWIVQAHEWGKYVGRADFEFRNGELKLVHYQLIPVNLKKKVEKADGTSERVYYTQQIAEDPTMMKLLTPFQDKGKAQLGVKIGSVNGKLEGDRSKVRFVQTNLARVMLAAQRERADADFAVMSGGGVRDSIESGDITYKNVLKVQPFGNTLVHVDMKGREVEQYLAVVANMKPDSGAYAQFANVSLVADGKGVSEVKINGQPLQADKTYRMATLNFNALGGDGYPKLDGLPSYVNTGFIDAEVLKQYIEKHSPLDAAAYEPKGEIVYR</sequence>
<feature type="domain" description="Calcineurin-like phosphoesterase" evidence="6">
    <location>
        <begin position="35"/>
        <end position="253"/>
    </location>
</feature>
<keyword evidence="2" id="KW-0479">Metal-binding</keyword>
<evidence type="ECO:0000313" key="9">
    <source>
        <dbReference type="Proteomes" id="UP000037482"/>
    </source>
</evidence>
<protein>
    <submittedName>
        <fullName evidence="8">5'-nucleotidase</fullName>
    </submittedName>
</protein>
<feature type="signal peptide" evidence="5">
    <location>
        <begin position="1"/>
        <end position="25"/>
    </location>
</feature>
<dbReference type="PROSITE" id="PS00786">
    <property type="entry name" value="5_NUCLEOTIDASE_2"/>
    <property type="match status" value="1"/>
</dbReference>
<evidence type="ECO:0000259" key="7">
    <source>
        <dbReference type="Pfam" id="PF02872"/>
    </source>
</evidence>
<dbReference type="GO" id="GO:0008253">
    <property type="term" value="F:5'-nucleotidase activity"/>
    <property type="evidence" value="ECO:0007669"/>
    <property type="project" value="TreeGrafter"/>
</dbReference>
<dbReference type="RefSeq" id="WP_025301800.1">
    <property type="nucleotide sequence ID" value="NZ_CAMITE010000001.1"/>
</dbReference>
<dbReference type="SUPFAM" id="SSF55816">
    <property type="entry name" value="5'-nucleotidase (syn. UDP-sugar hydrolase), C-terminal domain"/>
    <property type="match status" value="1"/>
</dbReference>
<dbReference type="InterPro" id="IPR036907">
    <property type="entry name" value="5'-Nucleotdase_C_sf"/>
</dbReference>
<dbReference type="Gene3D" id="3.90.780.10">
    <property type="entry name" value="5'-Nucleotidase, C-terminal domain"/>
    <property type="match status" value="1"/>
</dbReference>
<dbReference type="Pfam" id="PF02872">
    <property type="entry name" value="5_nucleotid_C"/>
    <property type="match status" value="1"/>
</dbReference>
<dbReference type="InterPro" id="IPR006146">
    <property type="entry name" value="5'-Nucleotdase_CS"/>
</dbReference>
<evidence type="ECO:0000256" key="3">
    <source>
        <dbReference type="ARBA" id="ARBA00022729"/>
    </source>
</evidence>
<dbReference type="AlphaFoldDB" id="A0A656VGM3"/>
<evidence type="ECO:0000256" key="2">
    <source>
        <dbReference type="ARBA" id="ARBA00022723"/>
    </source>
</evidence>
<dbReference type="FunFam" id="3.60.21.10:FF:000025">
    <property type="entry name" value="Protein UshA"/>
    <property type="match status" value="1"/>
</dbReference>
<evidence type="ECO:0000256" key="4">
    <source>
        <dbReference type="ARBA" id="ARBA00022741"/>
    </source>
</evidence>
<dbReference type="EMBL" id="LFJS01000012">
    <property type="protein sequence ID" value="KMU50973.1"/>
    <property type="molecule type" value="Genomic_DNA"/>
</dbReference>
<dbReference type="Proteomes" id="UP000037482">
    <property type="component" value="Unassembled WGS sequence"/>
</dbReference>
<comment type="similarity">
    <text evidence="1 5">Belongs to the 5'-nucleotidase family.</text>
</comment>
<organism evidence="8 9">
    <name type="scientific">Serratia marcescens</name>
    <dbReference type="NCBI Taxonomy" id="615"/>
    <lineage>
        <taxon>Bacteria</taxon>
        <taxon>Pseudomonadati</taxon>
        <taxon>Pseudomonadota</taxon>
        <taxon>Gammaproteobacteria</taxon>
        <taxon>Enterobacterales</taxon>
        <taxon>Yersiniaceae</taxon>
        <taxon>Serratia</taxon>
    </lineage>
</organism>
<accession>A0A656VGM3</accession>
<dbReference type="InterPro" id="IPR006179">
    <property type="entry name" value="5_nucleotidase/apyrase"/>
</dbReference>
<reference evidence="8 9" key="1">
    <citation type="submission" date="2015-06" db="EMBL/GenBank/DDBJ databases">
        <title>Draft Genome of Serratia marcescens Strain AH0650_Sm1.</title>
        <authorList>
            <person name="Wan Y."/>
            <person name="Gorrie C."/>
            <person name="Holt K."/>
        </authorList>
    </citation>
    <scope>NUCLEOTIDE SEQUENCE [LARGE SCALE GENOMIC DNA]</scope>
    <source>
        <strain evidence="8 9">AH0650_Sm1</strain>
    </source>
</reference>
<keyword evidence="3 5" id="KW-0732">Signal</keyword>
<gene>
    <name evidence="8" type="ORF">AB868_01702</name>
</gene>